<evidence type="ECO:0000313" key="1">
    <source>
        <dbReference type="EMBL" id="AYV83273.1"/>
    </source>
</evidence>
<name>A0A3G5ABM4_9VIRU</name>
<protein>
    <submittedName>
        <fullName evidence="1">Uncharacterized protein</fullName>
    </submittedName>
</protein>
<accession>A0A3G5ABM4</accession>
<dbReference type="EMBL" id="MK072387">
    <property type="protein sequence ID" value="AYV83273.1"/>
    <property type="molecule type" value="Genomic_DNA"/>
</dbReference>
<proteinExistence type="predicted"/>
<sequence>MRASLLSAMAASSKAEEKKLAVAVHQIRAL</sequence>
<reference evidence="1" key="1">
    <citation type="submission" date="2018-10" db="EMBL/GenBank/DDBJ databases">
        <title>Hidden diversity of soil giant viruses.</title>
        <authorList>
            <person name="Schulz F."/>
            <person name="Alteio L."/>
            <person name="Goudeau D."/>
            <person name="Ryan E.M."/>
            <person name="Malmstrom R.R."/>
            <person name="Blanchard J."/>
            <person name="Woyke T."/>
        </authorList>
    </citation>
    <scope>NUCLEOTIDE SEQUENCE</scope>
    <source>
        <strain evidence="1">HYV1</strain>
    </source>
</reference>
<gene>
    <name evidence="1" type="ORF">Hyperionvirus5_79</name>
</gene>
<organism evidence="1">
    <name type="scientific">Hyperionvirus sp</name>
    <dbReference type="NCBI Taxonomy" id="2487770"/>
    <lineage>
        <taxon>Viruses</taxon>
        <taxon>Varidnaviria</taxon>
        <taxon>Bamfordvirae</taxon>
        <taxon>Nucleocytoviricota</taxon>
        <taxon>Megaviricetes</taxon>
        <taxon>Imitervirales</taxon>
        <taxon>Mimiviridae</taxon>
        <taxon>Klosneuvirinae</taxon>
    </lineage>
</organism>